<dbReference type="EC" id="1.14.18.1" evidence="2"/>
<dbReference type="AlphaFoldDB" id="A0A9W4UMN1"/>
<dbReference type="Pfam" id="PF00264">
    <property type="entry name" value="Tyrosinase"/>
    <property type="match status" value="1"/>
</dbReference>
<dbReference type="PANTHER" id="PTHR11474:SF76">
    <property type="entry name" value="SHKT DOMAIN-CONTAINING PROTEIN"/>
    <property type="match status" value="1"/>
</dbReference>
<dbReference type="InterPro" id="IPR002227">
    <property type="entry name" value="Tyrosinase_Cu-bd"/>
</dbReference>
<keyword evidence="5" id="KW-0470">Melanin biosynthesis</keyword>
<organism evidence="10 11">
    <name type="scientific">Periconia digitata</name>
    <dbReference type="NCBI Taxonomy" id="1303443"/>
    <lineage>
        <taxon>Eukaryota</taxon>
        <taxon>Fungi</taxon>
        <taxon>Dikarya</taxon>
        <taxon>Ascomycota</taxon>
        <taxon>Pezizomycotina</taxon>
        <taxon>Dothideomycetes</taxon>
        <taxon>Pleosporomycetidae</taxon>
        <taxon>Pleosporales</taxon>
        <taxon>Massarineae</taxon>
        <taxon>Periconiaceae</taxon>
        <taxon>Periconia</taxon>
    </lineage>
</organism>
<comment type="caution">
    <text evidence="10">The sequence shown here is derived from an EMBL/GenBank/DDBJ whole genome shotgun (WGS) entry which is preliminary data.</text>
</comment>
<feature type="chain" id="PRO_5040965879" description="tyrosinase" evidence="8">
    <location>
        <begin position="24"/>
        <end position="264"/>
    </location>
</feature>
<comment type="catalytic activity">
    <reaction evidence="7">
        <text>L-tyrosine + O2 = L-dopaquinone + H2O</text>
        <dbReference type="Rhea" id="RHEA:18117"/>
        <dbReference type="ChEBI" id="CHEBI:15377"/>
        <dbReference type="ChEBI" id="CHEBI:15379"/>
        <dbReference type="ChEBI" id="CHEBI:57924"/>
        <dbReference type="ChEBI" id="CHEBI:58315"/>
        <dbReference type="EC" id="1.14.18.1"/>
    </reaction>
</comment>
<proteinExistence type="inferred from homology"/>
<evidence type="ECO:0000256" key="2">
    <source>
        <dbReference type="ARBA" id="ARBA00011906"/>
    </source>
</evidence>
<evidence type="ECO:0000313" key="11">
    <source>
        <dbReference type="Proteomes" id="UP001152607"/>
    </source>
</evidence>
<dbReference type="GO" id="GO:0004503">
    <property type="term" value="F:tyrosinase activity"/>
    <property type="evidence" value="ECO:0007669"/>
    <property type="project" value="UniProtKB-EC"/>
</dbReference>
<dbReference type="InterPro" id="IPR008922">
    <property type="entry name" value="Di-copper_centre_dom_sf"/>
</dbReference>
<keyword evidence="8" id="KW-0732">Signal</keyword>
<dbReference type="EMBL" id="CAOQHR010000008">
    <property type="protein sequence ID" value="CAI6338770.1"/>
    <property type="molecule type" value="Genomic_DNA"/>
</dbReference>
<keyword evidence="11" id="KW-1185">Reference proteome</keyword>
<evidence type="ECO:0000256" key="8">
    <source>
        <dbReference type="SAM" id="SignalP"/>
    </source>
</evidence>
<evidence type="ECO:0000313" key="10">
    <source>
        <dbReference type="EMBL" id="CAI6338770.1"/>
    </source>
</evidence>
<keyword evidence="4" id="KW-0186">Copper</keyword>
<gene>
    <name evidence="10" type="ORF">PDIGIT_LOCUS11904</name>
</gene>
<feature type="domain" description="Tyrosinase copper-binding" evidence="9">
    <location>
        <begin position="88"/>
        <end position="245"/>
    </location>
</feature>
<evidence type="ECO:0000256" key="6">
    <source>
        <dbReference type="ARBA" id="ARBA00048233"/>
    </source>
</evidence>
<evidence type="ECO:0000259" key="9">
    <source>
        <dbReference type="Pfam" id="PF00264"/>
    </source>
</evidence>
<reference evidence="10" key="1">
    <citation type="submission" date="2023-01" db="EMBL/GenBank/DDBJ databases">
        <authorList>
            <person name="Van Ghelder C."/>
            <person name="Rancurel C."/>
        </authorList>
    </citation>
    <scope>NUCLEOTIDE SEQUENCE</scope>
    <source>
        <strain evidence="10">CNCM I-4278</strain>
    </source>
</reference>
<dbReference type="PANTHER" id="PTHR11474">
    <property type="entry name" value="TYROSINASE FAMILY MEMBER"/>
    <property type="match status" value="1"/>
</dbReference>
<feature type="signal peptide" evidence="8">
    <location>
        <begin position="1"/>
        <end position="23"/>
    </location>
</feature>
<evidence type="ECO:0000256" key="5">
    <source>
        <dbReference type="ARBA" id="ARBA00023101"/>
    </source>
</evidence>
<dbReference type="Proteomes" id="UP001152607">
    <property type="component" value="Unassembled WGS sequence"/>
</dbReference>
<accession>A0A9W4UMN1</accession>
<evidence type="ECO:0000256" key="1">
    <source>
        <dbReference type="ARBA" id="ARBA00009928"/>
    </source>
</evidence>
<dbReference type="Gene3D" id="1.10.1280.10">
    <property type="entry name" value="Di-copper center containing domain from catechol oxidase"/>
    <property type="match status" value="1"/>
</dbReference>
<comment type="similarity">
    <text evidence="1">Belongs to the tyrosinase family.</text>
</comment>
<keyword evidence="3" id="KW-0479">Metal-binding</keyword>
<sequence>MVVFPSIAAVAAVSATLLSLVSGSPIGPENSIEARQNNYYVLQAMTDGGVQTRLDIREMERNPAYKEVWTLFILALERFKAMDQQTKTSFYGVAGIHGRPYVSWDGIPSWSDGWESQYGYCHHGGQLFAMWHRPYLMLYEKLIYEQALTIVNEITDTNVKAKWRTAASKFRLPYWDWAMKAPSGEHIMPTSIADENLSITYPNGTTKSIANPLYNYSILMTSGRAHCAILRDPITTSMQRPTKPRCTNGSMRVETSRLVVSTES</sequence>
<protein>
    <recommendedName>
        <fullName evidence="2">tyrosinase</fullName>
        <ecNumber evidence="2">1.14.18.1</ecNumber>
    </recommendedName>
</protein>
<dbReference type="InterPro" id="IPR050316">
    <property type="entry name" value="Tyrosinase/Hemocyanin"/>
</dbReference>
<name>A0A9W4UMN1_9PLEO</name>
<dbReference type="SUPFAM" id="SSF48056">
    <property type="entry name" value="Di-copper centre-containing domain"/>
    <property type="match status" value="1"/>
</dbReference>
<evidence type="ECO:0000256" key="4">
    <source>
        <dbReference type="ARBA" id="ARBA00023008"/>
    </source>
</evidence>
<dbReference type="GO" id="GO:0042438">
    <property type="term" value="P:melanin biosynthetic process"/>
    <property type="evidence" value="ECO:0007669"/>
    <property type="project" value="UniProtKB-KW"/>
</dbReference>
<evidence type="ECO:0000256" key="3">
    <source>
        <dbReference type="ARBA" id="ARBA00022723"/>
    </source>
</evidence>
<evidence type="ECO:0000256" key="7">
    <source>
        <dbReference type="ARBA" id="ARBA00048881"/>
    </source>
</evidence>
<dbReference type="OrthoDB" id="6132182at2759"/>
<comment type="catalytic activity">
    <reaction evidence="6">
        <text>2 L-dopa + O2 = 2 L-dopaquinone + 2 H2O</text>
        <dbReference type="Rhea" id="RHEA:34287"/>
        <dbReference type="ChEBI" id="CHEBI:15377"/>
        <dbReference type="ChEBI" id="CHEBI:15379"/>
        <dbReference type="ChEBI" id="CHEBI:57504"/>
        <dbReference type="ChEBI" id="CHEBI:57924"/>
        <dbReference type="EC" id="1.14.18.1"/>
    </reaction>
</comment>
<dbReference type="GO" id="GO:0046872">
    <property type="term" value="F:metal ion binding"/>
    <property type="evidence" value="ECO:0007669"/>
    <property type="project" value="UniProtKB-KW"/>
</dbReference>